<proteinExistence type="predicted"/>
<keyword evidence="1" id="KW-0812">Transmembrane</keyword>
<sequence>MLKDSTGGYRIAFLFLGFSQMLGATMALQAIVYRKHNCFRKIEENDAFARLPHQRPSQEGLLANVAQQSGSYTGEFDGDENEEVEIFPEKV</sequence>
<dbReference type="WBParaSite" id="HNAJ_0000762201-mRNA-1">
    <property type="protein sequence ID" value="HNAJ_0000762201-mRNA-1"/>
    <property type="gene ID" value="HNAJ_0000762201"/>
</dbReference>
<reference evidence="4" key="1">
    <citation type="submission" date="2017-02" db="UniProtKB">
        <authorList>
            <consortium name="WormBaseParasite"/>
        </authorList>
    </citation>
    <scope>IDENTIFICATION</scope>
</reference>
<dbReference type="AlphaFoldDB" id="A0A0R3TKC9"/>
<evidence type="ECO:0000313" key="4">
    <source>
        <dbReference type="WBParaSite" id="HNAJ_0000762201-mRNA-1"/>
    </source>
</evidence>
<evidence type="ECO:0000313" key="3">
    <source>
        <dbReference type="Proteomes" id="UP000278807"/>
    </source>
</evidence>
<dbReference type="OrthoDB" id="10521158at2759"/>
<protein>
    <submittedName>
        <fullName evidence="2 4">Uncharacterized protein</fullName>
    </submittedName>
</protein>
<keyword evidence="3" id="KW-1185">Reference proteome</keyword>
<accession>A0A0R3TKC9</accession>
<keyword evidence="1" id="KW-0472">Membrane</keyword>
<evidence type="ECO:0000256" key="1">
    <source>
        <dbReference type="SAM" id="Phobius"/>
    </source>
</evidence>
<feature type="transmembrane region" description="Helical" evidence="1">
    <location>
        <begin position="12"/>
        <end position="33"/>
    </location>
</feature>
<name>A0A0R3TKC9_RODNA</name>
<dbReference type="EMBL" id="UZAE01012089">
    <property type="protein sequence ID" value="VDO03478.1"/>
    <property type="molecule type" value="Genomic_DNA"/>
</dbReference>
<gene>
    <name evidence="2" type="ORF">HNAJ_LOCUS7618</name>
</gene>
<keyword evidence="1" id="KW-1133">Transmembrane helix</keyword>
<dbReference type="Proteomes" id="UP000278807">
    <property type="component" value="Unassembled WGS sequence"/>
</dbReference>
<evidence type="ECO:0000313" key="2">
    <source>
        <dbReference type="EMBL" id="VDO03478.1"/>
    </source>
</evidence>
<reference evidence="2 3" key="2">
    <citation type="submission" date="2018-11" db="EMBL/GenBank/DDBJ databases">
        <authorList>
            <consortium name="Pathogen Informatics"/>
        </authorList>
    </citation>
    <scope>NUCLEOTIDE SEQUENCE [LARGE SCALE GENOMIC DNA]</scope>
</reference>
<organism evidence="4">
    <name type="scientific">Rodentolepis nana</name>
    <name type="common">Dwarf tapeworm</name>
    <name type="synonym">Hymenolepis nana</name>
    <dbReference type="NCBI Taxonomy" id="102285"/>
    <lineage>
        <taxon>Eukaryota</taxon>
        <taxon>Metazoa</taxon>
        <taxon>Spiralia</taxon>
        <taxon>Lophotrochozoa</taxon>
        <taxon>Platyhelminthes</taxon>
        <taxon>Cestoda</taxon>
        <taxon>Eucestoda</taxon>
        <taxon>Cyclophyllidea</taxon>
        <taxon>Hymenolepididae</taxon>
        <taxon>Rodentolepis</taxon>
    </lineage>
</organism>